<feature type="region of interest" description="Disordered" evidence="1">
    <location>
        <begin position="281"/>
        <end position="306"/>
    </location>
</feature>
<keyword evidence="2" id="KW-0472">Membrane</keyword>
<gene>
    <name evidence="3" type="primary">RvY_05923-1</name>
    <name evidence="3" type="synonym">RvY_05923.1</name>
    <name evidence="3" type="ORF">RvY_05923</name>
</gene>
<feature type="region of interest" description="Disordered" evidence="1">
    <location>
        <begin position="775"/>
        <end position="794"/>
    </location>
</feature>
<feature type="region of interest" description="Disordered" evidence="1">
    <location>
        <begin position="507"/>
        <end position="528"/>
    </location>
</feature>
<feature type="compositionally biased region" description="Low complexity" evidence="1">
    <location>
        <begin position="781"/>
        <end position="791"/>
    </location>
</feature>
<evidence type="ECO:0000313" key="4">
    <source>
        <dbReference type="Proteomes" id="UP000186922"/>
    </source>
</evidence>
<dbReference type="AlphaFoldDB" id="A0A1D1UZR4"/>
<evidence type="ECO:0000256" key="1">
    <source>
        <dbReference type="SAM" id="MobiDB-lite"/>
    </source>
</evidence>
<feature type="compositionally biased region" description="Polar residues" evidence="1">
    <location>
        <begin position="172"/>
        <end position="183"/>
    </location>
</feature>
<feature type="transmembrane region" description="Helical" evidence="2">
    <location>
        <begin position="12"/>
        <end position="31"/>
    </location>
</feature>
<dbReference type="OrthoDB" id="10071874at2759"/>
<evidence type="ECO:0000256" key="2">
    <source>
        <dbReference type="SAM" id="Phobius"/>
    </source>
</evidence>
<organism evidence="3 4">
    <name type="scientific">Ramazzottius varieornatus</name>
    <name type="common">Water bear</name>
    <name type="synonym">Tardigrade</name>
    <dbReference type="NCBI Taxonomy" id="947166"/>
    <lineage>
        <taxon>Eukaryota</taxon>
        <taxon>Metazoa</taxon>
        <taxon>Ecdysozoa</taxon>
        <taxon>Tardigrada</taxon>
        <taxon>Eutardigrada</taxon>
        <taxon>Parachela</taxon>
        <taxon>Hypsibioidea</taxon>
        <taxon>Ramazzottiidae</taxon>
        <taxon>Ramazzottius</taxon>
    </lineage>
</organism>
<sequence>MKDYCASDGSRLSFDVLYNFMIYLTWIMPVYSQTSGLPHIREKRQYGLNDAPAIFIGGPQNRQLGIQSFSPNFQDSFSPLNRPSPSFQPYGPSVRPDYSPPNLQGPFGYQANNEYYRNFQLPLRTFSYDPNGSWMPGQEPPTPSPRLERPFPPPESYGQPVQLQAPPYDPYSSWNLQRDTPSLSGRSYGPPGPQPGYGFPHRRPIDLTIPSYAYVPNKITGEGMQYIPNPPIFAAHGVEYYVSNWTDHINNNLYQSLNGEPVISGPDESFTDSPDEVVTEASAAKGGNKTHAAPGPKRNSISSKSSKVCTSRGSFGVCVNNGRVAEDCVGKSIAKSLICGRDQICCLERTSPDRNSSSSTSGKDFSFRQRPGDGRIKSCVSTDRGVIEIGFCVDNELTDITCKDKFISRSGCEGEQSCCAGEEAVESTTTQIGTPFSRTPFSVISLARQGFSTCLPSGTTENLQMGFCVSTAQIGQFCVDQTVSLSDNCDWKEVCCVDNSRSLDVDAPDNLSEPSVSEEEASASRPVAIRKSPTSALRLRGRPDTSEVCFAPQSHIVGLCIADDEISERCTGKSAFKTGACLSDKSCCVLDNKPKSVRRKPLRTLNRFRSIRRRVPVLTTTPTTTTTIITTTSSTPIPEIVRPCVSQDDPTTIGFCVDQLQVLTLCTSHQVSPSRNCFSEQFCCTTSQQQQTQIVEPTPTLSPVRQQESLPSSAVSFRNGFAQCRSARDFSQLGLCVDEMLVGRFCRDQFVLKSPDCAERQACCVDPQGESGGVILRPAFPTTTTTPTTTTEDQSFVPASSFNARPCSTPRQFSQYGFCVDDSKVSLFCTNQYISKSFDCAETQTCCIDGSGGFVDYQPRLLLLRRRLLRTTTTTPRTIATRRIRKIKVLVPSVVVSPQIFLQCIPLVNNFPLGVCVDEVQIEQLCSGRMVAPSRGCGIGQSCCSYLPELPVAQPPTTTTPVYITTASPAALAVTDNADPLDYEDVHKEIPWRSLRFLTTTSVPSVLQTCTSASSGVLGVCINEMIAMSDCVGKMIEISSQCNPTQLCCSNF</sequence>
<feature type="region of interest" description="Disordered" evidence="1">
    <location>
        <begin position="130"/>
        <end position="194"/>
    </location>
</feature>
<dbReference type="EMBL" id="BDGG01000002">
    <property type="protein sequence ID" value="GAU94090.1"/>
    <property type="molecule type" value="Genomic_DNA"/>
</dbReference>
<name>A0A1D1UZR4_RAMVA</name>
<accession>A0A1D1UZR4</accession>
<dbReference type="Proteomes" id="UP000186922">
    <property type="component" value="Unassembled WGS sequence"/>
</dbReference>
<keyword evidence="4" id="KW-1185">Reference proteome</keyword>
<comment type="caution">
    <text evidence="3">The sequence shown here is derived from an EMBL/GenBank/DDBJ whole genome shotgun (WGS) entry which is preliminary data.</text>
</comment>
<evidence type="ECO:0000313" key="3">
    <source>
        <dbReference type="EMBL" id="GAU94090.1"/>
    </source>
</evidence>
<keyword evidence="2" id="KW-1133">Transmembrane helix</keyword>
<keyword evidence="2" id="KW-0812">Transmembrane</keyword>
<dbReference type="STRING" id="947166.A0A1D1UZR4"/>
<proteinExistence type="predicted"/>
<feature type="compositionally biased region" description="Pro residues" evidence="1">
    <location>
        <begin position="138"/>
        <end position="155"/>
    </location>
</feature>
<reference evidence="3 4" key="1">
    <citation type="journal article" date="2016" name="Nat. Commun.">
        <title>Extremotolerant tardigrade genome and improved radiotolerance of human cultured cells by tardigrade-unique protein.</title>
        <authorList>
            <person name="Hashimoto T."/>
            <person name="Horikawa D.D."/>
            <person name="Saito Y."/>
            <person name="Kuwahara H."/>
            <person name="Kozuka-Hata H."/>
            <person name="Shin-I T."/>
            <person name="Minakuchi Y."/>
            <person name="Ohishi K."/>
            <person name="Motoyama A."/>
            <person name="Aizu T."/>
            <person name="Enomoto A."/>
            <person name="Kondo K."/>
            <person name="Tanaka S."/>
            <person name="Hara Y."/>
            <person name="Koshikawa S."/>
            <person name="Sagara H."/>
            <person name="Miura T."/>
            <person name="Yokobori S."/>
            <person name="Miyagawa K."/>
            <person name="Suzuki Y."/>
            <person name="Kubo T."/>
            <person name="Oyama M."/>
            <person name="Kohara Y."/>
            <person name="Fujiyama A."/>
            <person name="Arakawa K."/>
            <person name="Katayama T."/>
            <person name="Toyoda A."/>
            <person name="Kunieda T."/>
        </authorList>
    </citation>
    <scope>NUCLEOTIDE SEQUENCE [LARGE SCALE GENOMIC DNA]</scope>
    <source>
        <strain evidence="3 4">YOKOZUNA-1</strain>
    </source>
</reference>
<protein>
    <submittedName>
        <fullName evidence="3">Uncharacterized protein</fullName>
    </submittedName>
</protein>